<evidence type="ECO:0000313" key="3">
    <source>
        <dbReference type="Proteomes" id="UP001628156"/>
    </source>
</evidence>
<sequence>MSTLITPPSPRWNPYERTAKTVSPEERSLFCYCPNVVAFPLASVSPRSTSSDSPTTESKGQSKLTNEKSISESFISHTTSETSTPRKGFIGRNRAKSGLVKTVPIEEHKESHSCCHSIEESKLSVPSHLTSLLSNTSISIETTDVSLRENTKEQQPSNIVSKKVVPSISIQN</sequence>
<comment type="caution">
    <text evidence="2">The sequence shown here is derived from an EMBL/GenBank/DDBJ whole genome shotgun (WGS) entry which is preliminary data.</text>
</comment>
<reference evidence="2 3" key="1">
    <citation type="journal article" date="2019" name="PLoS Negl. Trop. Dis.">
        <title>Whole genome sequencing of Entamoeba nuttalli reveals mammalian host-related molecular signatures and a novel octapeptide-repeat surface protein.</title>
        <authorList>
            <person name="Tanaka M."/>
            <person name="Makiuchi T."/>
            <person name="Komiyama T."/>
            <person name="Shiina T."/>
            <person name="Osaki K."/>
            <person name="Tachibana H."/>
        </authorList>
    </citation>
    <scope>NUCLEOTIDE SEQUENCE [LARGE SCALE GENOMIC DNA]</scope>
    <source>
        <strain evidence="2 3">P19-061405</strain>
    </source>
</reference>
<dbReference type="Proteomes" id="UP001628156">
    <property type="component" value="Unassembled WGS sequence"/>
</dbReference>
<feature type="compositionally biased region" description="Polar residues" evidence="1">
    <location>
        <begin position="71"/>
        <end position="85"/>
    </location>
</feature>
<feature type="compositionally biased region" description="Low complexity" evidence="1">
    <location>
        <begin position="44"/>
        <end position="58"/>
    </location>
</feature>
<dbReference type="EMBL" id="BAAFRS010000305">
    <property type="protein sequence ID" value="GAB1226808.1"/>
    <property type="molecule type" value="Genomic_DNA"/>
</dbReference>
<evidence type="ECO:0000256" key="1">
    <source>
        <dbReference type="SAM" id="MobiDB-lite"/>
    </source>
</evidence>
<keyword evidence="3" id="KW-1185">Reference proteome</keyword>
<accession>A0ABQ0DVC2</accession>
<organism evidence="2 3">
    <name type="scientific">Entamoeba nuttalli</name>
    <dbReference type="NCBI Taxonomy" id="412467"/>
    <lineage>
        <taxon>Eukaryota</taxon>
        <taxon>Amoebozoa</taxon>
        <taxon>Evosea</taxon>
        <taxon>Archamoebae</taxon>
        <taxon>Mastigamoebida</taxon>
        <taxon>Entamoebidae</taxon>
        <taxon>Entamoeba</taxon>
    </lineage>
</organism>
<name>A0ABQ0DVC2_9EUKA</name>
<gene>
    <name evidence="2" type="ORF">ENUP19_0305G0057</name>
</gene>
<proteinExistence type="predicted"/>
<feature type="region of interest" description="Disordered" evidence="1">
    <location>
        <begin position="44"/>
        <end position="95"/>
    </location>
</feature>
<protein>
    <submittedName>
        <fullName evidence="2">Uncharacterized protein</fullName>
    </submittedName>
</protein>
<evidence type="ECO:0000313" key="2">
    <source>
        <dbReference type="EMBL" id="GAB1226808.1"/>
    </source>
</evidence>